<feature type="binding site" evidence="9">
    <location>
        <begin position="32"/>
        <end position="36"/>
    </location>
    <ligand>
        <name>4-amino-2-methyl-5-(diphosphooxymethyl)pyrimidine</name>
        <dbReference type="ChEBI" id="CHEBI:57841"/>
    </ligand>
</feature>
<feature type="binding site" evidence="9">
    <location>
        <position position="161"/>
    </location>
    <ligand>
        <name>2-[(2R,5Z)-2-carboxy-4-methylthiazol-5(2H)-ylidene]ethyl phosphate</name>
        <dbReference type="ChEBI" id="CHEBI:62899"/>
    </ligand>
</feature>
<name>A0AA42CJ71_9HYPH</name>
<dbReference type="InterPro" id="IPR013785">
    <property type="entry name" value="Aldolase_TIM"/>
</dbReference>
<evidence type="ECO:0000256" key="8">
    <source>
        <dbReference type="ARBA" id="ARBA00047883"/>
    </source>
</evidence>
<dbReference type="SUPFAM" id="SSF51391">
    <property type="entry name" value="Thiamin phosphate synthase"/>
    <property type="match status" value="1"/>
</dbReference>
<keyword evidence="2 9" id="KW-0808">Transferase</keyword>
<evidence type="ECO:0000259" key="12">
    <source>
        <dbReference type="Pfam" id="PF02581"/>
    </source>
</evidence>
<proteinExistence type="inferred from homology"/>
<evidence type="ECO:0000256" key="10">
    <source>
        <dbReference type="RuleBase" id="RU003826"/>
    </source>
</evidence>
<reference evidence="13" key="1">
    <citation type="submission" date="2022-05" db="EMBL/GenBank/DDBJ databases">
        <authorList>
            <person name="Pankratov T."/>
        </authorList>
    </citation>
    <scope>NUCLEOTIDE SEQUENCE</scope>
    <source>
        <strain evidence="13">BP6-180914</strain>
    </source>
</reference>
<dbReference type="InterPro" id="IPR036206">
    <property type="entry name" value="ThiamineP_synth_sf"/>
</dbReference>
<dbReference type="NCBIfam" id="TIGR00693">
    <property type="entry name" value="thiE"/>
    <property type="match status" value="1"/>
</dbReference>
<dbReference type="EC" id="2.5.1.3" evidence="9"/>
<dbReference type="PANTHER" id="PTHR20857">
    <property type="entry name" value="THIAMINE-PHOSPHATE PYROPHOSPHORYLASE"/>
    <property type="match status" value="1"/>
</dbReference>
<keyword evidence="3 9" id="KW-0479">Metal-binding</keyword>
<evidence type="ECO:0000313" key="13">
    <source>
        <dbReference type="EMBL" id="MCW6507696.1"/>
    </source>
</evidence>
<comment type="function">
    <text evidence="9">Condenses 4-methyl-5-(beta-hydroxyethyl)thiazole monophosphate (THZ-P) and 2-methyl-4-amino-5-hydroxymethyl pyrimidine pyrophosphate (HMP-PP) to form thiamine monophosphate (TMP).</text>
</comment>
<dbReference type="GO" id="GO:0000287">
    <property type="term" value="F:magnesium ion binding"/>
    <property type="evidence" value="ECO:0007669"/>
    <property type="project" value="UniProtKB-UniRule"/>
</dbReference>
<feature type="binding site" evidence="9">
    <location>
        <position position="84"/>
    </location>
    <ligand>
        <name>Mg(2+)</name>
        <dbReference type="ChEBI" id="CHEBI:18420"/>
    </ligand>
</feature>
<evidence type="ECO:0000256" key="6">
    <source>
        <dbReference type="ARBA" id="ARBA00047334"/>
    </source>
</evidence>
<evidence type="ECO:0000256" key="9">
    <source>
        <dbReference type="HAMAP-Rule" id="MF_00097"/>
    </source>
</evidence>
<dbReference type="Pfam" id="PF02581">
    <property type="entry name" value="TMP-TENI"/>
    <property type="match status" value="1"/>
</dbReference>
<evidence type="ECO:0000256" key="3">
    <source>
        <dbReference type="ARBA" id="ARBA00022723"/>
    </source>
</evidence>
<comment type="caution">
    <text evidence="9">Lacks conserved residue(s) required for the propagation of feature annotation.</text>
</comment>
<feature type="binding site" evidence="9">
    <location>
        <position position="64"/>
    </location>
    <ligand>
        <name>4-amino-2-methyl-5-(diphosphooxymethyl)pyrimidine</name>
        <dbReference type="ChEBI" id="CHEBI:57841"/>
    </ligand>
</feature>
<dbReference type="RefSeq" id="WP_282584057.1">
    <property type="nucleotide sequence ID" value="NZ_JAMOIM010000003.1"/>
</dbReference>
<keyword evidence="4 9" id="KW-0460">Magnesium</keyword>
<dbReference type="EMBL" id="JAMOIM010000003">
    <property type="protein sequence ID" value="MCW6507696.1"/>
    <property type="molecule type" value="Genomic_DNA"/>
</dbReference>
<sequence length="205" mass="22265">MMAYRTIDAFYPVVPDAAWVSRLVRCGARFIQLRFKSADTQAVAAEIAAALVVCAEAGAQLVVNDHWREAIDADATYVHLGQTDLDTADLHALRRRGLMLGVSTHDHAELERALSTDPDYVALGPVYPTTLKVMPWAPQGLERLGEWKRLVGSRPLVAIGGITLERVPLCLDAGADSVAVVSDIVANPDPERQTEAWLAAVRKDA</sequence>
<comment type="caution">
    <text evidence="13">The sequence shown here is derived from an EMBL/GenBank/DDBJ whole genome shotgun (WGS) entry which is preliminary data.</text>
</comment>
<keyword evidence="5 9" id="KW-0784">Thiamine biosynthesis</keyword>
<dbReference type="GO" id="GO:0004789">
    <property type="term" value="F:thiamine-phosphate diphosphorylase activity"/>
    <property type="evidence" value="ECO:0007669"/>
    <property type="project" value="UniProtKB-UniRule"/>
</dbReference>
<gene>
    <name evidence="9" type="primary">thiE</name>
    <name evidence="13" type="ORF">M8523_06625</name>
</gene>
<evidence type="ECO:0000256" key="11">
    <source>
        <dbReference type="RuleBase" id="RU004253"/>
    </source>
</evidence>
<dbReference type="NCBIfam" id="NF000734">
    <property type="entry name" value="PRK00043.1-5"/>
    <property type="match status" value="1"/>
</dbReference>
<dbReference type="Proteomes" id="UP001165667">
    <property type="component" value="Unassembled WGS sequence"/>
</dbReference>
<comment type="pathway">
    <text evidence="1 9 11">Cofactor biosynthesis; thiamine diphosphate biosynthesis; thiamine phosphate from 4-amino-2-methyl-5-diphosphomethylpyrimidine and 4-methyl-5-(2-phosphoethyl)-thiazole: step 1/1.</text>
</comment>
<evidence type="ECO:0000313" key="14">
    <source>
        <dbReference type="Proteomes" id="UP001165667"/>
    </source>
</evidence>
<feature type="binding site" evidence="9">
    <location>
        <position position="65"/>
    </location>
    <ligand>
        <name>Mg(2+)</name>
        <dbReference type="ChEBI" id="CHEBI:18420"/>
    </ligand>
</feature>
<dbReference type="GO" id="GO:0005737">
    <property type="term" value="C:cytoplasm"/>
    <property type="evidence" value="ECO:0007669"/>
    <property type="project" value="TreeGrafter"/>
</dbReference>
<dbReference type="Gene3D" id="3.20.20.70">
    <property type="entry name" value="Aldolase class I"/>
    <property type="match status" value="1"/>
</dbReference>
<dbReference type="PANTHER" id="PTHR20857:SF15">
    <property type="entry name" value="THIAMINE-PHOSPHATE SYNTHASE"/>
    <property type="match status" value="1"/>
</dbReference>
<dbReference type="InterPro" id="IPR034291">
    <property type="entry name" value="TMP_synthase"/>
</dbReference>
<dbReference type="AlphaFoldDB" id="A0AA42CJ71"/>
<evidence type="ECO:0000256" key="7">
    <source>
        <dbReference type="ARBA" id="ARBA00047851"/>
    </source>
</evidence>
<comment type="catalytic activity">
    <reaction evidence="6 9 10">
        <text>4-methyl-5-(2-phosphooxyethyl)-thiazole + 4-amino-2-methyl-5-(diphosphooxymethyl)pyrimidine + H(+) = thiamine phosphate + diphosphate</text>
        <dbReference type="Rhea" id="RHEA:22328"/>
        <dbReference type="ChEBI" id="CHEBI:15378"/>
        <dbReference type="ChEBI" id="CHEBI:33019"/>
        <dbReference type="ChEBI" id="CHEBI:37575"/>
        <dbReference type="ChEBI" id="CHEBI:57841"/>
        <dbReference type="ChEBI" id="CHEBI:58296"/>
        <dbReference type="EC" id="2.5.1.3"/>
    </reaction>
</comment>
<accession>A0AA42CJ71</accession>
<evidence type="ECO:0000256" key="5">
    <source>
        <dbReference type="ARBA" id="ARBA00022977"/>
    </source>
</evidence>
<organism evidence="13 14">
    <name type="scientific">Lichenifustis flavocetrariae</name>
    <dbReference type="NCBI Taxonomy" id="2949735"/>
    <lineage>
        <taxon>Bacteria</taxon>
        <taxon>Pseudomonadati</taxon>
        <taxon>Pseudomonadota</taxon>
        <taxon>Alphaproteobacteria</taxon>
        <taxon>Hyphomicrobiales</taxon>
        <taxon>Lichenihabitantaceae</taxon>
        <taxon>Lichenifustis</taxon>
    </lineage>
</organism>
<feature type="domain" description="Thiamine phosphate synthase/TenI" evidence="12">
    <location>
        <begin position="17"/>
        <end position="184"/>
    </location>
</feature>
<feature type="binding site" evidence="9">
    <location>
        <position position="103"/>
    </location>
    <ligand>
        <name>4-amino-2-methyl-5-(diphosphooxymethyl)pyrimidine</name>
        <dbReference type="ChEBI" id="CHEBI:57841"/>
    </ligand>
</feature>
<protein>
    <recommendedName>
        <fullName evidence="9">Thiamine-phosphate synthase</fullName>
        <shortName evidence="9">TP synthase</shortName>
        <shortName evidence="9">TPS</shortName>
        <ecNumber evidence="9">2.5.1.3</ecNumber>
    </recommendedName>
    <alternativeName>
        <fullName evidence="9">Thiamine-phosphate pyrophosphorylase</fullName>
        <shortName evidence="9">TMP pyrophosphorylase</shortName>
        <shortName evidence="9">TMP-PPase</shortName>
    </alternativeName>
</protein>
<dbReference type="CDD" id="cd00564">
    <property type="entry name" value="TMP_TenI"/>
    <property type="match status" value="1"/>
</dbReference>
<evidence type="ECO:0000256" key="1">
    <source>
        <dbReference type="ARBA" id="ARBA00005165"/>
    </source>
</evidence>
<dbReference type="GO" id="GO:0009228">
    <property type="term" value="P:thiamine biosynthetic process"/>
    <property type="evidence" value="ECO:0007669"/>
    <property type="project" value="UniProtKB-KW"/>
</dbReference>
<comment type="similarity">
    <text evidence="9 10">Belongs to the thiamine-phosphate synthase family.</text>
</comment>
<dbReference type="HAMAP" id="MF_00097">
    <property type="entry name" value="TMP_synthase"/>
    <property type="match status" value="1"/>
</dbReference>
<keyword evidence="14" id="KW-1185">Reference proteome</keyword>
<comment type="catalytic activity">
    <reaction evidence="8 9 10">
        <text>2-[(2R,5Z)-2-carboxy-4-methylthiazol-5(2H)-ylidene]ethyl phosphate + 4-amino-2-methyl-5-(diphosphooxymethyl)pyrimidine + 2 H(+) = thiamine phosphate + CO2 + diphosphate</text>
        <dbReference type="Rhea" id="RHEA:47844"/>
        <dbReference type="ChEBI" id="CHEBI:15378"/>
        <dbReference type="ChEBI" id="CHEBI:16526"/>
        <dbReference type="ChEBI" id="CHEBI:33019"/>
        <dbReference type="ChEBI" id="CHEBI:37575"/>
        <dbReference type="ChEBI" id="CHEBI:57841"/>
        <dbReference type="ChEBI" id="CHEBI:62899"/>
        <dbReference type="EC" id="2.5.1.3"/>
    </reaction>
</comment>
<feature type="binding site" evidence="9">
    <location>
        <position position="132"/>
    </location>
    <ligand>
        <name>4-amino-2-methyl-5-(diphosphooxymethyl)pyrimidine</name>
        <dbReference type="ChEBI" id="CHEBI:57841"/>
    </ligand>
</feature>
<comment type="cofactor">
    <cofactor evidence="9">
        <name>Mg(2+)</name>
        <dbReference type="ChEBI" id="CHEBI:18420"/>
    </cofactor>
    <text evidence="9">Binds 1 Mg(2+) ion per subunit.</text>
</comment>
<feature type="binding site" evidence="9">
    <location>
        <begin position="181"/>
        <end position="182"/>
    </location>
    <ligand>
        <name>2-[(2R,5Z)-2-carboxy-4-methylthiazol-5(2H)-ylidene]ethyl phosphate</name>
        <dbReference type="ChEBI" id="CHEBI:62899"/>
    </ligand>
</feature>
<dbReference type="InterPro" id="IPR022998">
    <property type="entry name" value="ThiamineP_synth_TenI"/>
</dbReference>
<evidence type="ECO:0000256" key="4">
    <source>
        <dbReference type="ARBA" id="ARBA00022842"/>
    </source>
</evidence>
<comment type="catalytic activity">
    <reaction evidence="7 9 10">
        <text>2-(2-carboxy-4-methylthiazol-5-yl)ethyl phosphate + 4-amino-2-methyl-5-(diphosphooxymethyl)pyrimidine + 2 H(+) = thiamine phosphate + CO2 + diphosphate</text>
        <dbReference type="Rhea" id="RHEA:47848"/>
        <dbReference type="ChEBI" id="CHEBI:15378"/>
        <dbReference type="ChEBI" id="CHEBI:16526"/>
        <dbReference type="ChEBI" id="CHEBI:33019"/>
        <dbReference type="ChEBI" id="CHEBI:37575"/>
        <dbReference type="ChEBI" id="CHEBI:57841"/>
        <dbReference type="ChEBI" id="CHEBI:62890"/>
        <dbReference type="EC" id="2.5.1.3"/>
    </reaction>
</comment>
<evidence type="ECO:0000256" key="2">
    <source>
        <dbReference type="ARBA" id="ARBA00022679"/>
    </source>
</evidence>
<dbReference type="GO" id="GO:0009229">
    <property type="term" value="P:thiamine diphosphate biosynthetic process"/>
    <property type="evidence" value="ECO:0007669"/>
    <property type="project" value="UniProtKB-UniRule"/>
</dbReference>